<gene>
    <name evidence="12" type="ORF">DICPUDRAFT_98444</name>
</gene>
<dbReference type="InParanoid" id="F0ZQE7"/>
<dbReference type="GO" id="GO:0005634">
    <property type="term" value="C:nucleus"/>
    <property type="evidence" value="ECO:0007669"/>
    <property type="project" value="InterPro"/>
</dbReference>
<feature type="region of interest" description="Disordered" evidence="11">
    <location>
        <begin position="1"/>
        <end position="49"/>
    </location>
</feature>
<dbReference type="GO" id="GO:0051301">
    <property type="term" value="P:cell division"/>
    <property type="evidence" value="ECO:0007669"/>
    <property type="project" value="UniProtKB-KW"/>
</dbReference>
<dbReference type="PANTHER" id="PTHR14527:SF2">
    <property type="entry name" value="PROTEIN MIS12 HOMOLOG"/>
    <property type="match status" value="1"/>
</dbReference>
<dbReference type="OMA" id="MERETEF"/>
<accession>F0ZQE7</accession>
<dbReference type="OrthoDB" id="19877at2759"/>
<sequence>MYYISAEEEEREEEQQQEQQQQQQQQEKEEEPEMDLGKENENNESQDIIDNDAMLDENYMKRESEFFGFHPFSFIDDVHESAHDYCADSADFIESCLLGHPLFSNKQEYKDVIQEGTDKVWGLLEEIFTNNLNKYEEYLISDIFNIPSDLILPHENSNLSASKPTKTTNSTAHLYNKSINILDKELEDLRTNIQKLTNDNSNNKIKMQNLENDIGLLKSIDSNLSTDFNNIENINMINQQRKILDYNYQVLKSNNDNNNNDSINNNNSNKQTSISVQKSILDRMNDLNINETDQANNEKEIKSIEVSNQLFERISNKNF</sequence>
<evidence type="ECO:0000256" key="11">
    <source>
        <dbReference type="SAM" id="MobiDB-lite"/>
    </source>
</evidence>
<keyword evidence="5" id="KW-0498">Mitosis</keyword>
<evidence type="ECO:0000256" key="9">
    <source>
        <dbReference type="ARBA" id="ARBA00023328"/>
    </source>
</evidence>
<dbReference type="EMBL" id="GL871124">
    <property type="protein sequence ID" value="EGC33815.1"/>
    <property type="molecule type" value="Genomic_DNA"/>
</dbReference>
<dbReference type="KEGG" id="dpp:DICPUDRAFT_98444"/>
<dbReference type="GO" id="GO:0000444">
    <property type="term" value="C:MIS12/MIND type complex"/>
    <property type="evidence" value="ECO:0000318"/>
    <property type="project" value="GO_Central"/>
</dbReference>
<dbReference type="AlphaFoldDB" id="F0ZQE7"/>
<evidence type="ECO:0000256" key="2">
    <source>
        <dbReference type="ARBA" id="ARBA00008643"/>
    </source>
</evidence>
<name>F0ZQE7_DICPU</name>
<dbReference type="InterPro" id="IPR008685">
    <property type="entry name" value="Centromere_Mis12"/>
</dbReference>
<organism evidence="12 13">
    <name type="scientific">Dictyostelium purpureum</name>
    <name type="common">Slime mold</name>
    <dbReference type="NCBI Taxonomy" id="5786"/>
    <lineage>
        <taxon>Eukaryota</taxon>
        <taxon>Amoebozoa</taxon>
        <taxon>Evosea</taxon>
        <taxon>Eumycetozoa</taxon>
        <taxon>Dictyostelia</taxon>
        <taxon>Dictyosteliales</taxon>
        <taxon>Dictyosteliaceae</taxon>
        <taxon>Dictyostelium</taxon>
    </lineage>
</organism>
<dbReference type="PANTHER" id="PTHR14527">
    <property type="entry name" value="PROTEIN MIS12 HOMOLOG"/>
    <property type="match status" value="1"/>
</dbReference>
<feature type="coiled-coil region" evidence="10">
    <location>
        <begin position="179"/>
        <end position="213"/>
    </location>
</feature>
<dbReference type="GO" id="GO:0000070">
    <property type="term" value="P:mitotic sister chromatid segregation"/>
    <property type="evidence" value="ECO:0000318"/>
    <property type="project" value="GO_Central"/>
</dbReference>
<dbReference type="eggNOG" id="ENOG502RB23">
    <property type="taxonomic scope" value="Eukaryota"/>
</dbReference>
<evidence type="ECO:0000256" key="3">
    <source>
        <dbReference type="ARBA" id="ARBA00022454"/>
    </source>
</evidence>
<proteinExistence type="inferred from homology"/>
<comment type="similarity">
    <text evidence="2">Belongs to the mis12 family.</text>
</comment>
<evidence type="ECO:0000256" key="5">
    <source>
        <dbReference type="ARBA" id="ARBA00022776"/>
    </source>
</evidence>
<keyword evidence="13" id="KW-1185">Reference proteome</keyword>
<dbReference type="RefSeq" id="XP_003289641.1">
    <property type="nucleotide sequence ID" value="XM_003289593.1"/>
</dbReference>
<dbReference type="VEuPathDB" id="AmoebaDB:DICPUDRAFT_98444"/>
<feature type="compositionally biased region" description="Acidic residues" evidence="11">
    <location>
        <begin position="1"/>
        <end position="16"/>
    </location>
</feature>
<evidence type="ECO:0000256" key="7">
    <source>
        <dbReference type="ARBA" id="ARBA00023054"/>
    </source>
</evidence>
<protein>
    <submittedName>
        <fullName evidence="12">Uncharacterized protein</fullName>
    </submittedName>
</protein>
<evidence type="ECO:0000313" key="13">
    <source>
        <dbReference type="Proteomes" id="UP000001064"/>
    </source>
</evidence>
<evidence type="ECO:0000256" key="1">
    <source>
        <dbReference type="ARBA" id="ARBA00004629"/>
    </source>
</evidence>
<keyword evidence="6" id="KW-0995">Kinetochore</keyword>
<reference evidence="13" key="1">
    <citation type="journal article" date="2011" name="Genome Biol.">
        <title>Comparative genomics of the social amoebae Dictyostelium discoideum and Dictyostelium purpureum.</title>
        <authorList>
            <consortium name="US DOE Joint Genome Institute (JGI-PGF)"/>
            <person name="Sucgang R."/>
            <person name="Kuo A."/>
            <person name="Tian X."/>
            <person name="Salerno W."/>
            <person name="Parikh A."/>
            <person name="Feasley C.L."/>
            <person name="Dalin E."/>
            <person name="Tu H."/>
            <person name="Huang E."/>
            <person name="Barry K."/>
            <person name="Lindquist E."/>
            <person name="Shapiro H."/>
            <person name="Bruce D."/>
            <person name="Schmutz J."/>
            <person name="Salamov A."/>
            <person name="Fey P."/>
            <person name="Gaudet P."/>
            <person name="Anjard C."/>
            <person name="Babu M.M."/>
            <person name="Basu S."/>
            <person name="Bushmanova Y."/>
            <person name="van der Wel H."/>
            <person name="Katoh-Kurasawa M."/>
            <person name="Dinh C."/>
            <person name="Coutinho P.M."/>
            <person name="Saito T."/>
            <person name="Elias M."/>
            <person name="Schaap P."/>
            <person name="Kay R.R."/>
            <person name="Henrissat B."/>
            <person name="Eichinger L."/>
            <person name="Rivero F."/>
            <person name="Putnam N.H."/>
            <person name="West C.M."/>
            <person name="Loomis W.F."/>
            <person name="Chisholm R.L."/>
            <person name="Shaulsky G."/>
            <person name="Strassmann J.E."/>
            <person name="Queller D.C."/>
            <person name="Kuspa A."/>
            <person name="Grigoriev I.V."/>
        </authorList>
    </citation>
    <scope>NUCLEOTIDE SEQUENCE [LARGE SCALE GENOMIC DNA]</scope>
    <source>
        <strain evidence="13">QSDP1</strain>
    </source>
</reference>
<keyword evidence="8" id="KW-0131">Cell cycle</keyword>
<evidence type="ECO:0000256" key="8">
    <source>
        <dbReference type="ARBA" id="ARBA00023306"/>
    </source>
</evidence>
<keyword evidence="7 10" id="KW-0175">Coiled coil</keyword>
<dbReference type="Proteomes" id="UP000001064">
    <property type="component" value="Unassembled WGS sequence"/>
</dbReference>
<keyword evidence="3" id="KW-0158">Chromosome</keyword>
<evidence type="ECO:0000313" key="12">
    <source>
        <dbReference type="EMBL" id="EGC33815.1"/>
    </source>
</evidence>
<comment type="subcellular location">
    <subcellularLocation>
        <location evidence="1">Chromosome</location>
        <location evidence="1">Centromere</location>
        <location evidence="1">Kinetochore</location>
    </subcellularLocation>
</comment>
<evidence type="ECO:0000256" key="6">
    <source>
        <dbReference type="ARBA" id="ARBA00022838"/>
    </source>
</evidence>
<dbReference type="GeneID" id="10502926"/>
<keyword evidence="9" id="KW-0137">Centromere</keyword>
<dbReference type="Pfam" id="PF05859">
    <property type="entry name" value="Mis12"/>
    <property type="match status" value="1"/>
</dbReference>
<evidence type="ECO:0000256" key="4">
    <source>
        <dbReference type="ARBA" id="ARBA00022618"/>
    </source>
</evidence>
<evidence type="ECO:0000256" key="10">
    <source>
        <dbReference type="SAM" id="Coils"/>
    </source>
</evidence>
<dbReference type="GO" id="GO:0051382">
    <property type="term" value="P:kinetochore assembly"/>
    <property type="evidence" value="ECO:0000318"/>
    <property type="project" value="GO_Central"/>
</dbReference>
<keyword evidence="4" id="KW-0132">Cell division</keyword>